<protein>
    <submittedName>
        <fullName evidence="1">Holliday junction resolvase</fullName>
    </submittedName>
</protein>
<organism evidence="1">
    <name type="scientific">Siphoviridae sp. ctio73</name>
    <dbReference type="NCBI Taxonomy" id="2826435"/>
    <lineage>
        <taxon>Viruses</taxon>
        <taxon>Duplodnaviria</taxon>
        <taxon>Heunggongvirae</taxon>
        <taxon>Uroviricota</taxon>
        <taxon>Caudoviricetes</taxon>
    </lineage>
</organism>
<sequence>MMQRVMAVDPGKSTGIVVGDFHDDHEFSIIHVQQFKYEHWTASAYDILATRNEFAPDIVVCEQFDLRPGNNFLADLTPVKINSVLEWEIGDIVWQTPAMAKTTMPDHVLKSLGFWPTGADVSQPDADDVRDAGRHLFLWAVTKRHDEDVIARIVGSDMERR</sequence>
<name>A0A8S5MWV3_9CAUD</name>
<dbReference type="EMBL" id="BK015009">
    <property type="protein sequence ID" value="DAD86893.1"/>
    <property type="molecule type" value="Genomic_DNA"/>
</dbReference>
<accession>A0A8S5MWV3</accession>
<evidence type="ECO:0000313" key="1">
    <source>
        <dbReference type="EMBL" id="DAD86893.1"/>
    </source>
</evidence>
<reference evidence="1" key="1">
    <citation type="journal article" date="2021" name="Proc. Natl. Acad. Sci. U.S.A.">
        <title>A Catalog of Tens of Thousands of Viruses from Human Metagenomes Reveals Hidden Associations with Chronic Diseases.</title>
        <authorList>
            <person name="Tisza M.J."/>
            <person name="Buck C.B."/>
        </authorList>
    </citation>
    <scope>NUCLEOTIDE SEQUENCE</scope>
    <source>
        <strain evidence="1">Ctio73</strain>
    </source>
</reference>
<proteinExistence type="predicted"/>